<dbReference type="AlphaFoldDB" id="A0A0K0D9X3"/>
<keyword evidence="3 9" id="KW-0813">Transport</keyword>
<dbReference type="GO" id="GO:0006850">
    <property type="term" value="P:pyruvate import into mitochondria"/>
    <property type="evidence" value="ECO:0007669"/>
    <property type="project" value="InterPro"/>
</dbReference>
<reference evidence="11" key="2">
    <citation type="submission" date="2017-02" db="UniProtKB">
        <authorList>
            <consortium name="WormBaseParasite"/>
        </authorList>
    </citation>
    <scope>IDENTIFICATION</scope>
</reference>
<evidence type="ECO:0000256" key="4">
    <source>
        <dbReference type="ARBA" id="ARBA00022692"/>
    </source>
</evidence>
<sequence>MLYRALSKFGDQFVYPVLPAFAKSIWDHPAEPKTVFFWAPLMKWGLNIALFITGGIWTRYSFVIIPVGYSLATVYFLVMCSVFSQLFRIAITGLFKLIISKSEKRTLPLKS</sequence>
<proteinExistence type="inferred from homology"/>
<accession>A0A0K0D9X3</accession>
<keyword evidence="7 9" id="KW-0496">Mitochondrion</keyword>
<dbReference type="Proteomes" id="UP000035642">
    <property type="component" value="Unassembled WGS sequence"/>
</dbReference>
<dbReference type="GO" id="GO:0005743">
    <property type="term" value="C:mitochondrial inner membrane"/>
    <property type="evidence" value="ECO:0007669"/>
    <property type="project" value="UniProtKB-SubCell"/>
</dbReference>
<keyword evidence="10" id="KW-1185">Reference proteome</keyword>
<evidence type="ECO:0000256" key="1">
    <source>
        <dbReference type="ARBA" id="ARBA00004448"/>
    </source>
</evidence>
<dbReference type="Pfam" id="PF03650">
    <property type="entry name" value="MPC"/>
    <property type="match status" value="1"/>
</dbReference>
<comment type="subcellular location">
    <subcellularLocation>
        <location evidence="1 9">Mitochondrion inner membrane</location>
        <topology evidence="1 9">Multi-pass membrane protein</topology>
    </subcellularLocation>
</comment>
<reference evidence="10" key="1">
    <citation type="submission" date="2012-09" db="EMBL/GenBank/DDBJ databases">
        <authorList>
            <person name="Martin A.A."/>
        </authorList>
    </citation>
    <scope>NUCLEOTIDE SEQUENCE</scope>
</reference>
<protein>
    <recommendedName>
        <fullName evidence="9">Mitochondrial pyruvate carrier</fullName>
    </recommendedName>
</protein>
<organism evidence="10 11">
    <name type="scientific">Angiostrongylus cantonensis</name>
    <name type="common">Rat lungworm</name>
    <dbReference type="NCBI Taxonomy" id="6313"/>
    <lineage>
        <taxon>Eukaryota</taxon>
        <taxon>Metazoa</taxon>
        <taxon>Ecdysozoa</taxon>
        <taxon>Nematoda</taxon>
        <taxon>Chromadorea</taxon>
        <taxon>Rhabditida</taxon>
        <taxon>Rhabditina</taxon>
        <taxon>Rhabditomorpha</taxon>
        <taxon>Strongyloidea</taxon>
        <taxon>Metastrongylidae</taxon>
        <taxon>Angiostrongylus</taxon>
    </lineage>
</organism>
<keyword evidence="4" id="KW-0812">Transmembrane</keyword>
<comment type="function">
    <text evidence="9">Mediates the uptake of pyruvate into mitochondria.</text>
</comment>
<evidence type="ECO:0000256" key="9">
    <source>
        <dbReference type="RuleBase" id="RU363100"/>
    </source>
</evidence>
<evidence type="ECO:0000313" key="10">
    <source>
        <dbReference type="Proteomes" id="UP000035642"/>
    </source>
</evidence>
<name>A0A0K0D9X3_ANGCA</name>
<evidence type="ECO:0000313" key="11">
    <source>
        <dbReference type="WBParaSite" id="ACAC_0000698701-mRNA-1"/>
    </source>
</evidence>
<evidence type="ECO:0000256" key="3">
    <source>
        <dbReference type="ARBA" id="ARBA00022448"/>
    </source>
</evidence>
<evidence type="ECO:0000256" key="2">
    <source>
        <dbReference type="ARBA" id="ARBA00006416"/>
    </source>
</evidence>
<dbReference type="STRING" id="6313.A0A0K0D9X3"/>
<comment type="similarity">
    <text evidence="2 9">Belongs to the mitochondrial pyruvate carrier (MPC) (TC 2.A.105) family.</text>
</comment>
<keyword evidence="8" id="KW-0472">Membrane</keyword>
<evidence type="ECO:0000256" key="7">
    <source>
        <dbReference type="ARBA" id="ARBA00023128"/>
    </source>
</evidence>
<evidence type="ECO:0000256" key="6">
    <source>
        <dbReference type="ARBA" id="ARBA00022989"/>
    </source>
</evidence>
<dbReference type="WBParaSite" id="ACAC_0000698701-mRNA-1">
    <property type="protein sequence ID" value="ACAC_0000698701-mRNA-1"/>
    <property type="gene ID" value="ACAC_0000698701"/>
</dbReference>
<keyword evidence="6" id="KW-1133">Transmembrane helix</keyword>
<evidence type="ECO:0000256" key="5">
    <source>
        <dbReference type="ARBA" id="ARBA00022792"/>
    </source>
</evidence>
<dbReference type="InterPro" id="IPR005336">
    <property type="entry name" value="MPC"/>
</dbReference>
<evidence type="ECO:0000256" key="8">
    <source>
        <dbReference type="ARBA" id="ARBA00023136"/>
    </source>
</evidence>
<keyword evidence="5 9" id="KW-0999">Mitochondrion inner membrane</keyword>